<gene>
    <name evidence="3" type="ORF">ABHF33_14775</name>
</gene>
<name>A0AAU7F6Z4_9NEIS</name>
<dbReference type="SUPFAM" id="SSF55008">
    <property type="entry name" value="HMA, heavy metal-associated domain"/>
    <property type="match status" value="1"/>
</dbReference>
<dbReference type="RefSeq" id="WP_348944661.1">
    <property type="nucleotide sequence ID" value="NZ_CP157355.1"/>
</dbReference>
<dbReference type="PANTHER" id="PTHR46594:SF4">
    <property type="entry name" value="P-TYPE CATION-TRANSPORTING ATPASE"/>
    <property type="match status" value="1"/>
</dbReference>
<protein>
    <submittedName>
        <fullName evidence="3">Cation transporter</fullName>
    </submittedName>
</protein>
<dbReference type="Pfam" id="PF00403">
    <property type="entry name" value="HMA"/>
    <property type="match status" value="1"/>
</dbReference>
<dbReference type="AlphaFoldDB" id="A0AAU7F6Z4"/>
<reference evidence="3" key="1">
    <citation type="submission" date="2024-05" db="EMBL/GenBank/DDBJ databases">
        <authorList>
            <person name="Yang L."/>
            <person name="Pan L."/>
        </authorList>
    </citation>
    <scope>NUCLEOTIDE SEQUENCE</scope>
    <source>
        <strain evidence="3">FCG-7</strain>
    </source>
</reference>
<evidence type="ECO:0000259" key="2">
    <source>
        <dbReference type="PROSITE" id="PS50846"/>
    </source>
</evidence>
<accession>A0AAU7F6Z4</accession>
<dbReference type="InterPro" id="IPR001802">
    <property type="entry name" value="MerP/CopZ"/>
</dbReference>
<dbReference type="Gene3D" id="3.30.70.100">
    <property type="match status" value="1"/>
</dbReference>
<dbReference type="FunFam" id="3.30.70.100:FF:000005">
    <property type="entry name" value="Copper-exporting P-type ATPase A"/>
    <property type="match status" value="1"/>
</dbReference>
<evidence type="ECO:0000313" key="3">
    <source>
        <dbReference type="EMBL" id="XBM00302.1"/>
    </source>
</evidence>
<proteinExistence type="predicted"/>
<dbReference type="KEGG" id="cmav:ABHF33_14775"/>
<dbReference type="EMBL" id="CP157355">
    <property type="protein sequence ID" value="XBM00302.1"/>
    <property type="molecule type" value="Genomic_DNA"/>
</dbReference>
<dbReference type="PRINTS" id="PR00946">
    <property type="entry name" value="HGSCAVENGER"/>
</dbReference>
<feature type="domain" description="HMA" evidence="2">
    <location>
        <begin position="6"/>
        <end position="72"/>
    </location>
</feature>
<dbReference type="InterPro" id="IPR017969">
    <property type="entry name" value="Heavy-metal-associated_CS"/>
</dbReference>
<keyword evidence="1" id="KW-0479">Metal-binding</keyword>
<dbReference type="GO" id="GO:0046872">
    <property type="term" value="F:metal ion binding"/>
    <property type="evidence" value="ECO:0007669"/>
    <property type="project" value="UniProtKB-KW"/>
</dbReference>
<dbReference type="PROSITE" id="PS01047">
    <property type="entry name" value="HMA_1"/>
    <property type="match status" value="1"/>
</dbReference>
<dbReference type="InterPro" id="IPR036163">
    <property type="entry name" value="HMA_dom_sf"/>
</dbReference>
<dbReference type="PANTHER" id="PTHR46594">
    <property type="entry name" value="P-TYPE CATION-TRANSPORTING ATPASE"/>
    <property type="match status" value="1"/>
</dbReference>
<sequence length="73" mass="7681">MQAIEETIELKIEGMSCGGCSAAVTRVLEAVAGVHSATVTLNPGTARIVFDATQTSRAELETKIEEAGYDIKP</sequence>
<dbReference type="CDD" id="cd00371">
    <property type="entry name" value="HMA"/>
    <property type="match status" value="1"/>
</dbReference>
<dbReference type="PROSITE" id="PS50846">
    <property type="entry name" value="HMA_2"/>
    <property type="match status" value="1"/>
</dbReference>
<organism evidence="3">
    <name type="scientific">Chitinibacter mangrovi</name>
    <dbReference type="NCBI Taxonomy" id="3153927"/>
    <lineage>
        <taxon>Bacteria</taxon>
        <taxon>Pseudomonadati</taxon>
        <taxon>Pseudomonadota</taxon>
        <taxon>Betaproteobacteria</taxon>
        <taxon>Neisseriales</taxon>
        <taxon>Chitinibacteraceae</taxon>
        <taxon>Chitinibacter</taxon>
    </lineage>
</organism>
<dbReference type="InterPro" id="IPR006121">
    <property type="entry name" value="HMA_dom"/>
</dbReference>
<evidence type="ECO:0000256" key="1">
    <source>
        <dbReference type="ARBA" id="ARBA00022723"/>
    </source>
</evidence>